<sequence>MLWLLWFVVILLFSCAFFCVMWWVHIPRTFMGKVKKVSSPVFKW</sequence>
<name>A0A7U0IZ90_9BIVA</name>
<proteinExistence type="predicted"/>
<gene>
    <name evidence="2" type="primary">atp8</name>
</gene>
<reference evidence="2" key="1">
    <citation type="submission" date="2020-04" db="EMBL/GenBank/DDBJ databases">
        <authorList>
            <person name="Yao L."/>
            <person name="Yu H."/>
            <person name="Liu Y."/>
            <person name="Zhang Y."/>
            <person name="Wang S."/>
            <person name="Li Y."/>
        </authorList>
    </citation>
    <scope>NUCLEOTIDE SEQUENCE</scope>
</reference>
<keyword evidence="1" id="KW-1133">Transmembrane helix</keyword>
<accession>A0A7U0IZ90</accession>
<organism evidence="2">
    <name type="scientific">Amusium pleuronectes</name>
    <dbReference type="NCBI Taxonomy" id="158443"/>
    <lineage>
        <taxon>Eukaryota</taxon>
        <taxon>Metazoa</taxon>
        <taxon>Spiralia</taxon>
        <taxon>Lophotrochozoa</taxon>
        <taxon>Mollusca</taxon>
        <taxon>Bivalvia</taxon>
        <taxon>Autobranchia</taxon>
        <taxon>Pteriomorphia</taxon>
        <taxon>Pectinida</taxon>
        <taxon>Pectinoidea</taxon>
        <taxon>Pectinidae</taxon>
        <taxon>Amusium</taxon>
    </lineage>
</organism>
<geneLocation type="mitochondrion" evidence="2"/>
<keyword evidence="2" id="KW-0496">Mitochondrion</keyword>
<dbReference type="RefSeq" id="YP_010151026.1">
    <property type="nucleotide sequence ID" value="NC_057147.1"/>
</dbReference>
<feature type="transmembrane region" description="Helical" evidence="1">
    <location>
        <begin position="6"/>
        <end position="26"/>
    </location>
</feature>
<dbReference type="GeneID" id="67151633"/>
<protein>
    <submittedName>
        <fullName evidence="2">ATP synthase F0 subunit 8</fullName>
    </submittedName>
</protein>
<keyword evidence="1" id="KW-0812">Transmembrane</keyword>
<dbReference type="EMBL" id="MT419374">
    <property type="protein sequence ID" value="QQV73586.1"/>
    <property type="molecule type" value="Genomic_DNA"/>
</dbReference>
<evidence type="ECO:0000313" key="2">
    <source>
        <dbReference type="EMBL" id="QQV73586.1"/>
    </source>
</evidence>
<dbReference type="AlphaFoldDB" id="A0A7U0IZ90"/>
<evidence type="ECO:0000256" key="1">
    <source>
        <dbReference type="SAM" id="Phobius"/>
    </source>
</evidence>
<keyword evidence="1" id="KW-0472">Membrane</keyword>